<gene>
    <name evidence="7" type="ORF">CLIB1423_04S03224</name>
</gene>
<dbReference type="Pfam" id="PF24519">
    <property type="entry name" value="Ig-like_Pom152_1"/>
    <property type="match status" value="1"/>
</dbReference>
<organism evidence="7 8">
    <name type="scientific">[Candida] railenensis</name>
    <dbReference type="NCBI Taxonomy" id="45579"/>
    <lineage>
        <taxon>Eukaryota</taxon>
        <taxon>Fungi</taxon>
        <taxon>Dikarya</taxon>
        <taxon>Ascomycota</taxon>
        <taxon>Saccharomycotina</taxon>
        <taxon>Pichiomycetes</taxon>
        <taxon>Debaryomycetaceae</taxon>
        <taxon>Kurtzmaniella</taxon>
    </lineage>
</organism>
<dbReference type="GO" id="GO:0006606">
    <property type="term" value="P:protein import into nucleus"/>
    <property type="evidence" value="ECO:0007669"/>
    <property type="project" value="TreeGrafter"/>
</dbReference>
<sequence length="1329" mass="149571">MEYSTDRKLRSRRREGEPSRSRFAPEEDGSRRQADDEPLIHPNVVDPASQRIFLVSFFVLIQCWKLYDVVMLKTGVERTVAGGLLPLNSFTFVLKYAIAEGLFLWILPILNVQYLTFSPFKTLLLTFLLNGYTFVLASDTTIPILSGIVLPIWNSINKKKELTIGGDTVTPQSVIDMSTHFKGKYTINYLPDSSAKFNPFKFENLCLTGSPSSISSYSSSSSSSSSDIFNMPIEFNTTNQLGSLEIQHTDPFNKVSYINFTSYELSKLARKDYTHLSSFVSKEAKLDHRVFYIEVPLAASGSYKIHSVKDSKGISIRTYKSSVLLSNCPTAKFVYPKDSNAYGRPICVPPSRDEVDSRLSNLDLPIVKVYGVTPLTLKIDTIVNGKKKNGFSMVVNDNEEDKLKVKKSSTDLSWLQSHSISRNIIEQEILQNPSAIIPANEGGSLEFHLSEIVDSLGHSIRYNPSSKDSEIFHSLDLRVEPTISMLEAQPDQPLLINRTKTLSIAPRSNSFKNSDFPLSVNIAYEHPSKDSLLAYNFTKVFVDSLDLKKGFTVDKEGIYTVLEGKSKFCDCNIDRSKNKVSLTLAPLPVVDIKAEPIVDKCVGMTGYNFEFEFIGAPPFQIQYQVFQKQSNGAVRLLQNENGMASRYIKSYNSKHDFMYKPPREGTYLVVFNKLKDMNYQKDPVQLDEATHTYETYFKQRSSASLSLGGRRSLNGCLNQATTIPLQLRGNPPFSFAYSIIERESKKKLIDRKIVENVETDVFEIQTPAFEFGGEFQVIISNLKDGLSCDVDFDYKKEIFTIKTRKDIPKVSFPENLKNKDIKLVEGDSMKVALSLSSSTGRTNNDKLVYSVTSLDNPEDVKKFSLRDLDSFHIREEGIYSLVSFSNGDCSGEVSAEKETIRVSFYSRPSLEIQGLNENVLNKIDSSTHLKSACQNCQNEIMLNLKGVAPFVVDYEVTLPSGKIESRTMTIEENSLKIFLPTSQSGKYKHSFKAIYDQLYTREKVHKSSASKGGVLASVRYDIHPSPDVLFNKEKFIQICESNVNQVGVITEIPIKFVGSYPFRANVSLTHELTGAVDHLILEGISEPVLKISELHETLSVGNHILTFNEIVDSNGCGRTEFSELNNFVIAITEVPNISKRKHSNSTSKKEHYCVGDHISYNMSGFPPFTVYYEFNEHQQKAELSPPIFQRLASKAGNLSITALSDSSANQCLVNFTSDISKLEELKLRIYDLPSVEINQGDYIVEDIHEGDQTEIVFSFEGVPPFTLTYIRTIEVKGKGNTVYDKVMEKKTIKDIWDYTYTVRASLEGTYEAIELSDAYCVARKDGRDY</sequence>
<dbReference type="GO" id="GO:0017056">
    <property type="term" value="F:structural constituent of nuclear pore"/>
    <property type="evidence" value="ECO:0007669"/>
    <property type="project" value="InterPro"/>
</dbReference>
<evidence type="ECO:0000259" key="5">
    <source>
        <dbReference type="Pfam" id="PF24519"/>
    </source>
</evidence>
<feature type="domain" description="Nucleoporin POM152 immunoglobulin-like" evidence="2">
    <location>
        <begin position="585"/>
        <end position="699"/>
    </location>
</feature>
<dbReference type="GO" id="GO:0070762">
    <property type="term" value="C:nuclear pore transmembrane ring"/>
    <property type="evidence" value="ECO:0007669"/>
    <property type="project" value="TreeGrafter"/>
</dbReference>
<evidence type="ECO:0000259" key="2">
    <source>
        <dbReference type="Pfam" id="PF23664"/>
    </source>
</evidence>
<dbReference type="EMBL" id="CAKXYY010000004">
    <property type="protein sequence ID" value="CAH2351665.1"/>
    <property type="molecule type" value="Genomic_DNA"/>
</dbReference>
<dbReference type="OrthoDB" id="10253254at2759"/>
<evidence type="ECO:0000256" key="1">
    <source>
        <dbReference type="SAM" id="MobiDB-lite"/>
    </source>
</evidence>
<dbReference type="Pfam" id="PF24527">
    <property type="entry name" value="Ig-like_Pom152_9"/>
    <property type="match status" value="1"/>
</dbReference>
<comment type="caution">
    <text evidence="7">The sequence shown here is derived from an EMBL/GenBank/DDBJ whole genome shotgun (WGS) entry which is preliminary data.</text>
</comment>
<dbReference type="Pfam" id="PF24312">
    <property type="entry name" value="Ig-like_POM152"/>
    <property type="match status" value="1"/>
</dbReference>
<dbReference type="Proteomes" id="UP000837801">
    <property type="component" value="Unassembled WGS sequence"/>
</dbReference>
<evidence type="ECO:0000259" key="6">
    <source>
        <dbReference type="Pfam" id="PF24527"/>
    </source>
</evidence>
<evidence type="ECO:0000313" key="7">
    <source>
        <dbReference type="EMBL" id="CAH2351665.1"/>
    </source>
</evidence>
<name>A0A9P0VWT0_9ASCO</name>
<dbReference type="InterPro" id="IPR056540">
    <property type="entry name" value="TMD_POM152"/>
</dbReference>
<dbReference type="GO" id="GO:0006999">
    <property type="term" value="P:nuclear pore organization"/>
    <property type="evidence" value="ECO:0007669"/>
    <property type="project" value="TreeGrafter"/>
</dbReference>
<evidence type="ECO:0000259" key="3">
    <source>
        <dbReference type="Pfam" id="PF24097"/>
    </source>
</evidence>
<keyword evidence="8" id="KW-1185">Reference proteome</keyword>
<accession>A0A9P0VWT0</accession>
<feature type="domain" description="Nucleoporin POM152 first Ig-like" evidence="5">
    <location>
        <begin position="194"/>
        <end position="324"/>
    </location>
</feature>
<feature type="region of interest" description="Disordered" evidence="1">
    <location>
        <begin position="1"/>
        <end position="38"/>
    </location>
</feature>
<dbReference type="Pfam" id="PF23664">
    <property type="entry name" value="Ig_Pom152"/>
    <property type="match status" value="2"/>
</dbReference>
<feature type="domain" description="Nucleoporin POM152 ninth Ig-like" evidence="6">
    <location>
        <begin position="1146"/>
        <end position="1221"/>
    </location>
</feature>
<dbReference type="InterPro" id="IPR056542">
    <property type="entry name" value="Ig-like_POM152_1st"/>
</dbReference>
<reference evidence="7" key="1">
    <citation type="submission" date="2022-03" db="EMBL/GenBank/DDBJ databases">
        <authorList>
            <person name="Legras J.-L."/>
            <person name="Devillers H."/>
            <person name="Grondin C."/>
        </authorList>
    </citation>
    <scope>NUCLEOTIDE SEQUENCE</scope>
    <source>
        <strain evidence="7">CLIB 1423</strain>
    </source>
</reference>
<feature type="domain" description="Nucleoporin POM152 Ig-like" evidence="4">
    <location>
        <begin position="808"/>
        <end position="897"/>
    </location>
</feature>
<dbReference type="Pfam" id="PF24097">
    <property type="entry name" value="TMD_POM152"/>
    <property type="match status" value="1"/>
</dbReference>
<protein>
    <submittedName>
        <fullName evidence="7">Nucleoporin Pom152p</fullName>
    </submittedName>
</protein>
<dbReference type="PANTHER" id="PTHR28206:SF1">
    <property type="entry name" value="NUCLEOPORIN POM152"/>
    <property type="match status" value="1"/>
</dbReference>
<evidence type="ECO:0000313" key="8">
    <source>
        <dbReference type="Proteomes" id="UP000837801"/>
    </source>
</evidence>
<proteinExistence type="predicted"/>
<evidence type="ECO:0000259" key="4">
    <source>
        <dbReference type="Pfam" id="PF24312"/>
    </source>
</evidence>
<dbReference type="PANTHER" id="PTHR28206">
    <property type="entry name" value="NUCLEOPORIN POM152"/>
    <property type="match status" value="1"/>
</dbReference>
<dbReference type="InterPro" id="IPR056541">
    <property type="entry name" value="Ig-like_POM152"/>
</dbReference>
<dbReference type="InterPro" id="IPR037701">
    <property type="entry name" value="Pom152"/>
</dbReference>
<dbReference type="InterPro" id="IPR056544">
    <property type="entry name" value="Ig_POM152"/>
</dbReference>
<dbReference type="InterPro" id="IPR056543">
    <property type="entry name" value="Ig-like_POM152_9th"/>
</dbReference>
<feature type="domain" description="Nucleoporin POM152 immunoglobulin-like" evidence="2">
    <location>
        <begin position="929"/>
        <end position="1006"/>
    </location>
</feature>
<feature type="domain" description="Nucleoporin POM152 N-terminal transmembrane" evidence="3">
    <location>
        <begin position="46"/>
        <end position="139"/>
    </location>
</feature>